<evidence type="ECO:0000313" key="9">
    <source>
        <dbReference type="EMBL" id="TXG38402.1"/>
    </source>
</evidence>
<sequence length="515" mass="58956">MKTMIIFSKYKILCFSLVFLCFSFIGCVQKESKQLVKEEPKTYYEANWNSLQKHDTPQWMLDAKFGIYCHYGAQSVKLDLGNNDMSDHDAILQWKGEKFNAKEWVDLFQKAGAQFAGPVAWHVNGCLNWDSKITDWNTAQKGPKVDIYGELAKEISKTDMKLMASFHSSTLWGRMSKSNDVYLDPVGDYKRRGDTPGVHTPEGRYTPEYLNGWLDRMKEGYELYQPDMVWVDVGFGGTVGPELRKQLVDGKIVESDRELYIDGIREDIQKDYISSYFNAALDWGKEVEFVYKSFDIPPGVAMRDIENGNLDGLQFDPWMADINMQQHITWPTVWFYNPKNYIKDANILIDMLADITSKNGRILLNVPPKADGSFAENIKEELYKIGDWLNLNGEAIYGTTPWTIYGEGPAYIKNAGHHGQGKNKGTEIPKYTSKDIRYTQKGSDIYAIVLDWPEEPLDIKALGYNGKLYPGEIKKISLLGSEAELEWTQNTESLTMVFPKEKPCDFAYVLKVERN</sequence>
<feature type="domain" description="Glycoside hydrolase family 29 N-terminal" evidence="7">
    <location>
        <begin position="38"/>
        <end position="394"/>
    </location>
</feature>
<dbReference type="InterPro" id="IPR057739">
    <property type="entry name" value="Glyco_hydro_29_N"/>
</dbReference>
<dbReference type="PROSITE" id="PS51257">
    <property type="entry name" value="PROKAR_LIPOPROTEIN"/>
    <property type="match status" value="1"/>
</dbReference>
<dbReference type="OrthoDB" id="1110905at2"/>
<dbReference type="GO" id="GO:0006004">
    <property type="term" value="P:fucose metabolic process"/>
    <property type="evidence" value="ECO:0007669"/>
    <property type="project" value="InterPro"/>
</dbReference>
<keyword evidence="10" id="KW-1185">Reference proteome</keyword>
<dbReference type="Pfam" id="PF01120">
    <property type="entry name" value="Alpha_L_fucos"/>
    <property type="match status" value="1"/>
</dbReference>
<comment type="similarity">
    <text evidence="2">Belongs to the glycosyl hydrolase 29 family.</text>
</comment>
<dbReference type="GO" id="GO:0005764">
    <property type="term" value="C:lysosome"/>
    <property type="evidence" value="ECO:0007669"/>
    <property type="project" value="TreeGrafter"/>
</dbReference>
<dbReference type="GO" id="GO:0016139">
    <property type="term" value="P:glycoside catabolic process"/>
    <property type="evidence" value="ECO:0007669"/>
    <property type="project" value="TreeGrafter"/>
</dbReference>
<keyword evidence="5" id="KW-0378">Hydrolase</keyword>
<dbReference type="PANTHER" id="PTHR10030:SF37">
    <property type="entry name" value="ALPHA-L-FUCOSIDASE-RELATED"/>
    <property type="match status" value="1"/>
</dbReference>
<evidence type="ECO:0000256" key="1">
    <source>
        <dbReference type="ARBA" id="ARBA00004071"/>
    </source>
</evidence>
<dbReference type="InterPro" id="IPR031919">
    <property type="entry name" value="Fucosidase_C"/>
</dbReference>
<dbReference type="PANTHER" id="PTHR10030">
    <property type="entry name" value="ALPHA-L-FUCOSIDASE"/>
    <property type="match status" value="1"/>
</dbReference>
<protein>
    <recommendedName>
        <fullName evidence="3">alpha-L-fucosidase</fullName>
        <ecNumber evidence="3">3.2.1.51</ecNumber>
    </recommendedName>
</protein>
<dbReference type="EMBL" id="VRKQ01000008">
    <property type="protein sequence ID" value="TXG38402.1"/>
    <property type="molecule type" value="Genomic_DNA"/>
</dbReference>
<feature type="domain" description="Alpha-L-fucosidase C-terminal" evidence="8">
    <location>
        <begin position="432"/>
        <end position="513"/>
    </location>
</feature>
<dbReference type="Gene3D" id="3.20.20.80">
    <property type="entry name" value="Glycosidases"/>
    <property type="match status" value="1"/>
</dbReference>
<dbReference type="AlphaFoldDB" id="A0A5C7GJ99"/>
<dbReference type="SMART" id="SM00812">
    <property type="entry name" value="Alpha_L_fucos"/>
    <property type="match status" value="1"/>
</dbReference>
<evidence type="ECO:0000259" key="8">
    <source>
        <dbReference type="Pfam" id="PF16757"/>
    </source>
</evidence>
<name>A0A5C7GJ99_9FLAO</name>
<evidence type="ECO:0000256" key="5">
    <source>
        <dbReference type="ARBA" id="ARBA00022801"/>
    </source>
</evidence>
<evidence type="ECO:0000256" key="4">
    <source>
        <dbReference type="ARBA" id="ARBA00022729"/>
    </source>
</evidence>
<keyword evidence="4" id="KW-0732">Signal</keyword>
<dbReference type="InterPro" id="IPR016286">
    <property type="entry name" value="FUC_metazoa-typ"/>
</dbReference>
<dbReference type="PIRSF" id="PIRSF001092">
    <property type="entry name" value="Alpha-L-fucosidase"/>
    <property type="match status" value="1"/>
</dbReference>
<dbReference type="InterPro" id="IPR000933">
    <property type="entry name" value="Glyco_hydro_29"/>
</dbReference>
<reference evidence="9 10" key="1">
    <citation type="submission" date="2019-08" db="EMBL/GenBank/DDBJ databases">
        <title>Seonamhaeicola sediminis sp. nov., isolated from marine sediment.</title>
        <authorList>
            <person name="Cao W.R."/>
        </authorList>
    </citation>
    <scope>NUCLEOTIDE SEQUENCE [LARGE SCALE GENOMIC DNA]</scope>
    <source>
        <strain evidence="9 10">1505</strain>
    </source>
</reference>
<comment type="caution">
    <text evidence="9">The sequence shown here is derived from an EMBL/GenBank/DDBJ whole genome shotgun (WGS) entry which is preliminary data.</text>
</comment>
<organism evidence="9 10">
    <name type="scientific">Seonamhaeicola maritimus</name>
    <dbReference type="NCBI Taxonomy" id="2591822"/>
    <lineage>
        <taxon>Bacteria</taxon>
        <taxon>Pseudomonadati</taxon>
        <taxon>Bacteroidota</taxon>
        <taxon>Flavobacteriia</taxon>
        <taxon>Flavobacteriales</taxon>
        <taxon>Flavobacteriaceae</taxon>
    </lineage>
</organism>
<dbReference type="Gene3D" id="2.60.40.1180">
    <property type="entry name" value="Golgi alpha-mannosidase II"/>
    <property type="match status" value="1"/>
</dbReference>
<dbReference type="Pfam" id="PF16757">
    <property type="entry name" value="Fucosidase_C"/>
    <property type="match status" value="1"/>
</dbReference>
<proteinExistence type="inferred from homology"/>
<dbReference type="Proteomes" id="UP000321080">
    <property type="component" value="Unassembled WGS sequence"/>
</dbReference>
<accession>A0A5C7GJ99</accession>
<dbReference type="RefSeq" id="WP_147765546.1">
    <property type="nucleotide sequence ID" value="NZ_VRKQ01000008.1"/>
</dbReference>
<evidence type="ECO:0000313" key="10">
    <source>
        <dbReference type="Proteomes" id="UP000321080"/>
    </source>
</evidence>
<evidence type="ECO:0000256" key="3">
    <source>
        <dbReference type="ARBA" id="ARBA00012662"/>
    </source>
</evidence>
<evidence type="ECO:0000256" key="2">
    <source>
        <dbReference type="ARBA" id="ARBA00007951"/>
    </source>
</evidence>
<dbReference type="InterPro" id="IPR013780">
    <property type="entry name" value="Glyco_hydro_b"/>
</dbReference>
<gene>
    <name evidence="9" type="ORF">FUA22_00535</name>
</gene>
<evidence type="ECO:0000256" key="6">
    <source>
        <dbReference type="ARBA" id="ARBA00023295"/>
    </source>
</evidence>
<evidence type="ECO:0000259" key="7">
    <source>
        <dbReference type="Pfam" id="PF01120"/>
    </source>
</evidence>
<keyword evidence="6" id="KW-0326">Glycosidase</keyword>
<dbReference type="SUPFAM" id="SSF51445">
    <property type="entry name" value="(Trans)glycosidases"/>
    <property type="match status" value="1"/>
</dbReference>
<dbReference type="EC" id="3.2.1.51" evidence="3"/>
<dbReference type="GO" id="GO:0004560">
    <property type="term" value="F:alpha-L-fucosidase activity"/>
    <property type="evidence" value="ECO:0007669"/>
    <property type="project" value="InterPro"/>
</dbReference>
<dbReference type="InterPro" id="IPR017853">
    <property type="entry name" value="GH"/>
</dbReference>
<comment type="function">
    <text evidence="1">Alpha-L-fucosidase is responsible for hydrolyzing the alpha-1,6-linked fucose joined to the reducing-end N-acetylglucosamine of the carbohydrate moieties of glycoproteins.</text>
</comment>